<dbReference type="HAMAP" id="MF_00100_B">
    <property type="entry name" value="IF_2_B"/>
    <property type="match status" value="1"/>
</dbReference>
<dbReference type="InterPro" id="IPR015760">
    <property type="entry name" value="TIF_IF2"/>
</dbReference>
<dbReference type="Gene3D" id="2.40.30.10">
    <property type="entry name" value="Translation factors"/>
    <property type="match status" value="2"/>
</dbReference>
<dbReference type="Gene3D" id="3.40.50.300">
    <property type="entry name" value="P-loop containing nucleotide triphosphate hydrolases"/>
    <property type="match status" value="1"/>
</dbReference>
<protein>
    <recommendedName>
        <fullName evidence="2 7">Translation initiation factor IF-2</fullName>
    </recommendedName>
</protein>
<comment type="subcellular location">
    <subcellularLocation>
        <location evidence="7">Cytoplasm</location>
    </subcellularLocation>
</comment>
<evidence type="ECO:0000256" key="5">
    <source>
        <dbReference type="ARBA" id="ARBA00022917"/>
    </source>
</evidence>
<dbReference type="InterPro" id="IPR027417">
    <property type="entry name" value="P-loop_NTPase"/>
</dbReference>
<dbReference type="EMBL" id="BEHT01000020">
    <property type="protein sequence ID" value="GBC99050.1"/>
    <property type="molecule type" value="Genomic_DNA"/>
</dbReference>
<feature type="region of interest" description="G-domain" evidence="7">
    <location>
        <begin position="188"/>
        <end position="336"/>
    </location>
</feature>
<dbReference type="SUPFAM" id="SSF50447">
    <property type="entry name" value="Translation proteins"/>
    <property type="match status" value="2"/>
</dbReference>
<dbReference type="CDD" id="cd01887">
    <property type="entry name" value="IF2_eIF5B"/>
    <property type="match status" value="1"/>
</dbReference>
<dbReference type="InterPro" id="IPR006847">
    <property type="entry name" value="IF2_N"/>
</dbReference>
<dbReference type="InterPro" id="IPR044145">
    <property type="entry name" value="IF2_II"/>
</dbReference>
<evidence type="ECO:0000259" key="10">
    <source>
        <dbReference type="PROSITE" id="PS51722"/>
    </source>
</evidence>
<evidence type="ECO:0000313" key="12">
    <source>
        <dbReference type="Proteomes" id="UP000236173"/>
    </source>
</evidence>
<gene>
    <name evidence="7 11" type="primary">infB</name>
    <name evidence="11" type="ORF">HRbin17_01571</name>
</gene>
<dbReference type="InterPro" id="IPR009000">
    <property type="entry name" value="Transl_B-barrel_sf"/>
</dbReference>
<evidence type="ECO:0000256" key="4">
    <source>
        <dbReference type="ARBA" id="ARBA00022741"/>
    </source>
</evidence>
<dbReference type="Gene3D" id="1.10.10.2480">
    <property type="match status" value="1"/>
</dbReference>
<dbReference type="InterPro" id="IPR000178">
    <property type="entry name" value="TF_IF2_bacterial-like"/>
</dbReference>
<dbReference type="Pfam" id="PF11987">
    <property type="entry name" value="IF-2"/>
    <property type="match status" value="1"/>
</dbReference>
<dbReference type="FunFam" id="2.40.30.10:FF:000007">
    <property type="entry name" value="Translation initiation factor IF-2"/>
    <property type="match status" value="1"/>
</dbReference>
<feature type="binding site" evidence="7">
    <location>
        <begin position="240"/>
        <end position="244"/>
    </location>
    <ligand>
        <name>GTP</name>
        <dbReference type="ChEBI" id="CHEBI:37565"/>
    </ligand>
</feature>
<keyword evidence="5 7" id="KW-0648">Protein biosynthesis</keyword>
<keyword evidence="7" id="KW-0963">Cytoplasm</keyword>
<dbReference type="InterPro" id="IPR036925">
    <property type="entry name" value="TIF_IF2_dom3_sf"/>
</dbReference>
<evidence type="ECO:0000256" key="9">
    <source>
        <dbReference type="SAM" id="MobiDB-lite"/>
    </source>
</evidence>
<dbReference type="InterPro" id="IPR023115">
    <property type="entry name" value="TIF_IF2_dom3"/>
</dbReference>
<dbReference type="Gene3D" id="3.40.50.10050">
    <property type="entry name" value="Translation initiation factor IF- 2, domain 3"/>
    <property type="match status" value="1"/>
</dbReference>
<dbReference type="NCBIfam" id="TIGR00487">
    <property type="entry name" value="IF-2"/>
    <property type="match status" value="1"/>
</dbReference>
<proteinExistence type="inferred from homology"/>
<dbReference type="Proteomes" id="UP000236173">
    <property type="component" value="Unassembled WGS sequence"/>
</dbReference>
<dbReference type="GO" id="GO:0003924">
    <property type="term" value="F:GTPase activity"/>
    <property type="evidence" value="ECO:0007669"/>
    <property type="project" value="UniProtKB-UniRule"/>
</dbReference>
<dbReference type="InterPro" id="IPR000795">
    <property type="entry name" value="T_Tr_GTP-bd_dom"/>
</dbReference>
<accession>A0A2H5XCZ1</accession>
<evidence type="ECO:0000256" key="8">
    <source>
        <dbReference type="RuleBase" id="RU000644"/>
    </source>
</evidence>
<dbReference type="PANTHER" id="PTHR43381">
    <property type="entry name" value="TRANSLATION INITIATION FACTOR IF-2-RELATED"/>
    <property type="match status" value="1"/>
</dbReference>
<dbReference type="SUPFAM" id="SSF52156">
    <property type="entry name" value="Initiation factor IF2/eIF5b, domain 3"/>
    <property type="match status" value="1"/>
</dbReference>
<dbReference type="GO" id="GO:0005525">
    <property type="term" value="F:GTP binding"/>
    <property type="evidence" value="ECO:0007669"/>
    <property type="project" value="UniProtKB-KW"/>
</dbReference>
<name>A0A2H5XCZ1_9BACT</name>
<dbReference type="InterPro" id="IPR053905">
    <property type="entry name" value="EF-G-like_DII"/>
</dbReference>
<keyword evidence="4 7" id="KW-0547">Nucleotide-binding</keyword>
<feature type="region of interest" description="Disordered" evidence="9">
    <location>
        <begin position="125"/>
        <end position="176"/>
    </location>
</feature>
<evidence type="ECO:0000256" key="1">
    <source>
        <dbReference type="ARBA" id="ARBA00007733"/>
    </source>
</evidence>
<evidence type="ECO:0000256" key="2">
    <source>
        <dbReference type="ARBA" id="ARBA00020675"/>
    </source>
</evidence>
<evidence type="ECO:0000256" key="7">
    <source>
        <dbReference type="HAMAP-Rule" id="MF_00100"/>
    </source>
</evidence>
<sequence>MTKVRVYDLARELGVSNKELVDLLRQLGEEVKSHSSTIDEKTAEAVRELVRERQGKTTVAARTVHLPPHPLPVTEVAQRLGTDIGSITRTLMSWGIVVAPHQPLELETVIRLVKEMGYDFVVERETAPPQPTDGQTTAISPPPTVTEPTTPPVEEHPKEPPPSEDAGETVETKEVKPTVDKRLVPRPPVVTVMGHVDHGKTTLLDTIRKTNIAAQEYGQITQHIGAYEVEWQGRRIVFIDTPGHEAFTALRARGAMVTDIVVLVVAADDGVMPQTVEAIHHAQAAGVPIIVAINKIDRPDANPDRVKAQLAEHGLIPEEWGGDTVCVNISALRGDGIPELLEMILLLADLLDLKADPEAPAWGYILEAKMDPRRGPTSTVIVKEGTLHKGDWVVAGATYGRIRLMTNWKGEELKEAGPSTPVSILGLEELPQAGDRLEVVEDGRIAKEIAQQRLEEQRRRILQPARRVTLEDFFAQVQSGAVKELNLIVKADVQGSLDAILYALSRIEHPEVKVRVIHKGVGDVSENDVMLAAASNAVVLGFNVRIDPSGRRALQHEPVDVRLYRIIYELLDDVKRAIVGLLEPIRREEVLGVAEVRATFRTRIGTVAGCFVQKGRIVRGAQCRIIRGGQVIATGRIVSLRHFTEDREEILEGMECGIGVDNFSAFENGDLIEAFQIVEVQRSVDEIKERPAELVAAQR</sequence>
<dbReference type="GO" id="GO:0003743">
    <property type="term" value="F:translation initiation factor activity"/>
    <property type="evidence" value="ECO:0007669"/>
    <property type="project" value="UniProtKB-UniRule"/>
</dbReference>
<evidence type="ECO:0000256" key="3">
    <source>
        <dbReference type="ARBA" id="ARBA00022540"/>
    </source>
</evidence>
<feature type="binding site" evidence="7">
    <location>
        <begin position="294"/>
        <end position="297"/>
    </location>
    <ligand>
        <name>GTP</name>
        <dbReference type="ChEBI" id="CHEBI:37565"/>
    </ligand>
</feature>
<comment type="function">
    <text evidence="7 8">One of the essential components for the initiation of protein synthesis. Protects formylmethionyl-tRNA from spontaneous hydrolysis and promotes its binding to the 30S ribosomal subunits. Also involved in the hydrolysis of GTP during the formation of the 70S ribosomal complex.</text>
</comment>
<dbReference type="SUPFAM" id="SSF52540">
    <property type="entry name" value="P-loop containing nucleoside triphosphate hydrolases"/>
    <property type="match status" value="1"/>
</dbReference>
<dbReference type="PROSITE" id="PS51722">
    <property type="entry name" value="G_TR_2"/>
    <property type="match status" value="1"/>
</dbReference>
<keyword evidence="6 7" id="KW-0342">GTP-binding</keyword>
<dbReference type="NCBIfam" id="TIGR00231">
    <property type="entry name" value="small_GTP"/>
    <property type="match status" value="1"/>
</dbReference>
<feature type="binding site" evidence="7">
    <location>
        <begin position="194"/>
        <end position="201"/>
    </location>
    <ligand>
        <name>GTP</name>
        <dbReference type="ChEBI" id="CHEBI:37565"/>
    </ligand>
</feature>
<keyword evidence="3 7" id="KW-0396">Initiation factor</keyword>
<organism evidence="11 12">
    <name type="scientific">Candidatus Fervidibacter japonicus</name>
    <dbReference type="NCBI Taxonomy" id="2035412"/>
    <lineage>
        <taxon>Bacteria</taxon>
        <taxon>Candidatus Fervidibacterota</taxon>
        <taxon>Candidatus Fervidibacter</taxon>
    </lineage>
</organism>
<dbReference type="InterPro" id="IPR005225">
    <property type="entry name" value="Small_GTP-bd"/>
</dbReference>
<feature type="compositionally biased region" description="Pro residues" evidence="9">
    <location>
        <begin position="140"/>
        <end position="151"/>
    </location>
</feature>
<dbReference type="CDD" id="cd03702">
    <property type="entry name" value="IF2_mtIF2_II"/>
    <property type="match status" value="1"/>
</dbReference>
<dbReference type="FunFam" id="2.40.30.10:FF:000008">
    <property type="entry name" value="Translation initiation factor IF-2"/>
    <property type="match status" value="1"/>
</dbReference>
<dbReference type="Pfam" id="PF04760">
    <property type="entry name" value="IF2_N"/>
    <property type="match status" value="1"/>
</dbReference>
<comment type="caution">
    <text evidence="11">The sequence shown here is derived from an EMBL/GenBank/DDBJ whole genome shotgun (WGS) entry which is preliminary data.</text>
</comment>
<dbReference type="FunFam" id="3.40.50.300:FF:000019">
    <property type="entry name" value="Translation initiation factor IF-2"/>
    <property type="match status" value="1"/>
</dbReference>
<dbReference type="Pfam" id="PF22042">
    <property type="entry name" value="EF-G_D2"/>
    <property type="match status" value="1"/>
</dbReference>
<reference evidence="12" key="1">
    <citation type="submission" date="2017-09" db="EMBL/GenBank/DDBJ databases">
        <title>Metaegenomics of thermophilic ammonia-oxidizing enrichment culture.</title>
        <authorList>
            <person name="Kato S."/>
            <person name="Suzuki K."/>
        </authorList>
    </citation>
    <scope>NUCLEOTIDE SEQUENCE [LARGE SCALE GENOMIC DNA]</scope>
</reference>
<dbReference type="PANTHER" id="PTHR43381:SF5">
    <property type="entry name" value="TR-TYPE G DOMAIN-CONTAINING PROTEIN"/>
    <property type="match status" value="1"/>
</dbReference>
<evidence type="ECO:0000256" key="6">
    <source>
        <dbReference type="ARBA" id="ARBA00023134"/>
    </source>
</evidence>
<dbReference type="AlphaFoldDB" id="A0A2H5XCZ1"/>
<feature type="domain" description="Tr-type G" evidence="10">
    <location>
        <begin position="185"/>
        <end position="354"/>
    </location>
</feature>
<dbReference type="GO" id="GO:0005829">
    <property type="term" value="C:cytosol"/>
    <property type="evidence" value="ECO:0007669"/>
    <property type="project" value="TreeGrafter"/>
</dbReference>
<comment type="similarity">
    <text evidence="1 7 8">Belongs to the TRAFAC class translation factor GTPase superfamily. Classic translation factor GTPase family. IF-2 subfamily.</text>
</comment>
<evidence type="ECO:0000313" key="11">
    <source>
        <dbReference type="EMBL" id="GBC99050.1"/>
    </source>
</evidence>
<dbReference type="FunFam" id="3.40.50.10050:FF:000001">
    <property type="entry name" value="Translation initiation factor IF-2"/>
    <property type="match status" value="1"/>
</dbReference>
<dbReference type="Pfam" id="PF00009">
    <property type="entry name" value="GTP_EFTU"/>
    <property type="match status" value="1"/>
</dbReference>